<sequence length="136" mass="15694">MNNSQKGCRNMNLEELDFKIREIKTGVILDFGYIDNIYPMEGMVCIITSENGDTTDYNLNEWEVLRNTGINDIDGDSIYEGDTVHQYSVLLGNSDIDIVGEVQFLEGAWMVVNEEKKEAYHLWNECVENKIVEEMR</sequence>
<evidence type="ECO:0000313" key="2">
    <source>
        <dbReference type="Proteomes" id="UP000515243"/>
    </source>
</evidence>
<dbReference type="InterPro" id="IPR023385">
    <property type="entry name" value="YopX-like_C"/>
</dbReference>
<evidence type="ECO:0008006" key="3">
    <source>
        <dbReference type="Google" id="ProtNLM"/>
    </source>
</evidence>
<evidence type="ECO:0000313" key="1">
    <source>
        <dbReference type="EMBL" id="QMW90963.1"/>
    </source>
</evidence>
<name>A0AAP9RDZ9_CLOBU</name>
<dbReference type="EMBL" id="CP040626">
    <property type="protein sequence ID" value="QMW90963.1"/>
    <property type="molecule type" value="Genomic_DNA"/>
</dbReference>
<dbReference type="AlphaFoldDB" id="A0AAP9RDZ9"/>
<gene>
    <name evidence="1" type="ORF">FF104_08295</name>
</gene>
<reference evidence="1 2" key="1">
    <citation type="submission" date="2019-05" db="EMBL/GenBank/DDBJ databases">
        <authorList>
            <person name="Schori C."/>
            <person name="Ahrens C."/>
        </authorList>
    </citation>
    <scope>NUCLEOTIDE SEQUENCE [LARGE SCALE GENOMIC DNA]</scope>
    <source>
        <strain evidence="1 2">DSM 10702</strain>
    </source>
</reference>
<dbReference type="SUPFAM" id="SSF159006">
    <property type="entry name" value="YopX-like"/>
    <property type="match status" value="1"/>
</dbReference>
<accession>A0AAP9RDZ9</accession>
<protein>
    <recommendedName>
        <fullName evidence="3">YopX protein domain-containing protein</fullName>
    </recommendedName>
</protein>
<organism evidence="1 2">
    <name type="scientific">Clostridium butyricum</name>
    <dbReference type="NCBI Taxonomy" id="1492"/>
    <lineage>
        <taxon>Bacteria</taxon>
        <taxon>Bacillati</taxon>
        <taxon>Bacillota</taxon>
        <taxon>Clostridia</taxon>
        <taxon>Eubacteriales</taxon>
        <taxon>Clostridiaceae</taxon>
        <taxon>Clostridium</taxon>
    </lineage>
</organism>
<dbReference type="Proteomes" id="UP000515243">
    <property type="component" value="Chromosome 1"/>
</dbReference>
<proteinExistence type="predicted"/>
<dbReference type="Gene3D" id="2.30.30.290">
    <property type="entry name" value="YopX-like domains"/>
    <property type="match status" value="1"/>
</dbReference>